<proteinExistence type="inferred from homology"/>
<dbReference type="PANTHER" id="PTHR30024">
    <property type="entry name" value="ALIPHATIC SULFONATES-BINDING PROTEIN-RELATED"/>
    <property type="match status" value="1"/>
</dbReference>
<dbReference type="NCBIfam" id="TIGR01728">
    <property type="entry name" value="SsuA_fam"/>
    <property type="match status" value="1"/>
</dbReference>
<evidence type="ECO:0000259" key="5">
    <source>
        <dbReference type="SMART" id="SM00062"/>
    </source>
</evidence>
<comment type="caution">
    <text evidence="6">The sequence shown here is derived from an EMBL/GenBank/DDBJ whole genome shotgun (WGS) entry which is preliminary data.</text>
</comment>
<dbReference type="PANTHER" id="PTHR30024:SF42">
    <property type="entry name" value="ALIPHATIC SULFONATES-BINDING PROTEIN-RELATED"/>
    <property type="match status" value="1"/>
</dbReference>
<keyword evidence="7" id="KW-1185">Reference proteome</keyword>
<dbReference type="PROSITE" id="PS51318">
    <property type="entry name" value="TAT"/>
    <property type="match status" value="1"/>
</dbReference>
<name>A0ABT1VUB7_9PROT</name>
<dbReference type="SUPFAM" id="SSF53850">
    <property type="entry name" value="Periplasmic binding protein-like II"/>
    <property type="match status" value="1"/>
</dbReference>
<comment type="subcellular location">
    <subcellularLocation>
        <location evidence="1">Periplasm</location>
    </subcellularLocation>
</comment>
<organism evidence="6 7">
    <name type="scientific">Rhizosaccharibacter radicis</name>
    <dbReference type="NCBI Taxonomy" id="2782605"/>
    <lineage>
        <taxon>Bacteria</taxon>
        <taxon>Pseudomonadati</taxon>
        <taxon>Pseudomonadota</taxon>
        <taxon>Alphaproteobacteria</taxon>
        <taxon>Acetobacterales</taxon>
        <taxon>Acetobacteraceae</taxon>
        <taxon>Rhizosaccharibacter</taxon>
    </lineage>
</organism>
<dbReference type="InterPro" id="IPR015168">
    <property type="entry name" value="SsuA/THI5"/>
</dbReference>
<dbReference type="CDD" id="cd13557">
    <property type="entry name" value="PBP2_SsuA"/>
    <property type="match status" value="1"/>
</dbReference>
<evidence type="ECO:0000256" key="4">
    <source>
        <dbReference type="ARBA" id="ARBA00022729"/>
    </source>
</evidence>
<reference evidence="6 7" key="1">
    <citation type="submission" date="2022-06" db="EMBL/GenBank/DDBJ databases">
        <title>Rhizosaccharibacter gen. nov. sp. nov. KSS12, endophytic bacteria isolated from sugarcane.</title>
        <authorList>
            <person name="Pitiwittayakul N."/>
        </authorList>
    </citation>
    <scope>NUCLEOTIDE SEQUENCE [LARGE SCALE GENOMIC DNA]</scope>
    <source>
        <strain evidence="6 7">KSS12</strain>
    </source>
</reference>
<dbReference type="SMART" id="SM00062">
    <property type="entry name" value="PBPb"/>
    <property type="match status" value="1"/>
</dbReference>
<dbReference type="InterPro" id="IPR010067">
    <property type="entry name" value="ABC_SsuA_sub-bd"/>
</dbReference>
<dbReference type="Proteomes" id="UP001524547">
    <property type="component" value="Unassembled WGS sequence"/>
</dbReference>
<dbReference type="Gene3D" id="3.40.190.10">
    <property type="entry name" value="Periplasmic binding protein-like II"/>
    <property type="match status" value="2"/>
</dbReference>
<dbReference type="EMBL" id="JAMZEJ010000002">
    <property type="protein sequence ID" value="MCQ8239933.1"/>
    <property type="molecule type" value="Genomic_DNA"/>
</dbReference>
<evidence type="ECO:0000256" key="2">
    <source>
        <dbReference type="ARBA" id="ARBA00010742"/>
    </source>
</evidence>
<dbReference type="Pfam" id="PF09084">
    <property type="entry name" value="NMT1"/>
    <property type="match status" value="1"/>
</dbReference>
<evidence type="ECO:0000256" key="3">
    <source>
        <dbReference type="ARBA" id="ARBA00022448"/>
    </source>
</evidence>
<feature type="domain" description="Solute-binding protein family 3/N-terminal" evidence="5">
    <location>
        <begin position="43"/>
        <end position="272"/>
    </location>
</feature>
<protein>
    <submittedName>
        <fullName evidence="6">Sulfonate ABC transporter substrate-binding protein</fullName>
    </submittedName>
</protein>
<sequence length="334" mass="35118">MQNDHVLQLLHRRAALRALGILAAVVASGTGGGWPAARAASRTIRVGYQRYGTLILLKHTGYLEKALALSGVSVAWSEHPAGPQMLEAMAGGAVDFGIVGEVPPVFAQAASDRVVYVGHEPPAPTGEAILVPGNSPIHTLSDLKGHSVALNRGSNVHWLLLKALAKGGLTVHDIRSVNLTPSAGRPAFETGRIDAWAIWDPYLSSAQVTAATPPRVLATAEGLVPNRQFFVASRSYADDNSGVIKVMLEQLQRADAWAEAHKTDAARYLAADTGLPMAVVEKAVNRLSFGVKPMTPDVVAEQQQIADAFHAAGLLPASVRVADAVWTAPAAGGR</sequence>
<accession>A0ABT1VUB7</accession>
<keyword evidence="3" id="KW-0813">Transport</keyword>
<evidence type="ECO:0000313" key="6">
    <source>
        <dbReference type="EMBL" id="MCQ8239933.1"/>
    </source>
</evidence>
<dbReference type="InterPro" id="IPR006311">
    <property type="entry name" value="TAT_signal"/>
</dbReference>
<keyword evidence="4" id="KW-0732">Signal</keyword>
<comment type="similarity">
    <text evidence="2">Belongs to the bacterial solute-binding protein SsuA/TauA family.</text>
</comment>
<evidence type="ECO:0000313" key="7">
    <source>
        <dbReference type="Proteomes" id="UP001524547"/>
    </source>
</evidence>
<evidence type="ECO:0000256" key="1">
    <source>
        <dbReference type="ARBA" id="ARBA00004418"/>
    </source>
</evidence>
<gene>
    <name evidence="6" type="ORF">NFI88_03640</name>
</gene>
<dbReference type="RefSeq" id="WP_422918668.1">
    <property type="nucleotide sequence ID" value="NZ_JAMZEJ010000002.1"/>
</dbReference>
<dbReference type="InterPro" id="IPR001638">
    <property type="entry name" value="Solute-binding_3/MltF_N"/>
</dbReference>